<evidence type="ECO:0000256" key="5">
    <source>
        <dbReference type="ARBA" id="ARBA00022664"/>
    </source>
</evidence>
<protein>
    <recommendedName>
        <fullName evidence="4">ADP-ribosylation factor-like protein 6-interacting protein 4</fullName>
    </recommendedName>
</protein>
<evidence type="ECO:0000256" key="7">
    <source>
        <dbReference type="ARBA" id="ARBA00023242"/>
    </source>
</evidence>
<comment type="similarity">
    <text evidence="3">Belongs to the ARL6IP4 family.</text>
</comment>
<dbReference type="EMBL" id="GIIL01001743">
    <property type="protein sequence ID" value="NOV45469.1"/>
    <property type="molecule type" value="Transcribed_RNA"/>
</dbReference>
<evidence type="ECO:0000256" key="2">
    <source>
        <dbReference type="ARBA" id="ARBA00004604"/>
    </source>
</evidence>
<sequence>MSKHKSKDKKRKHKKKHSSKHKKVKKHSKDRDESNLTINNERKRTYSHSSSSSSSTTPKKTKKTSQELIKTDDSDMNVPLDLMGSSKMMRPQTQEEWEKSQNKIKKVLDPETGRYRLIKGDGEVLEEIVSRAQHKEINKKATAFDGEYFESKTVKK</sequence>
<name>A0A6M2DGT4_XENCH</name>
<feature type="compositionally biased region" description="Basic residues" evidence="8">
    <location>
        <begin position="1"/>
        <end position="28"/>
    </location>
</feature>
<evidence type="ECO:0000256" key="4">
    <source>
        <dbReference type="ARBA" id="ARBA00017993"/>
    </source>
</evidence>
<feature type="compositionally biased region" description="Basic and acidic residues" evidence="8">
    <location>
        <begin position="29"/>
        <end position="44"/>
    </location>
</feature>
<dbReference type="Pfam" id="PF10500">
    <property type="entry name" value="SR-25"/>
    <property type="match status" value="1"/>
</dbReference>
<evidence type="ECO:0000256" key="3">
    <source>
        <dbReference type="ARBA" id="ARBA00006852"/>
    </source>
</evidence>
<dbReference type="GO" id="GO:0006397">
    <property type="term" value="P:mRNA processing"/>
    <property type="evidence" value="ECO:0007669"/>
    <property type="project" value="UniProtKB-KW"/>
</dbReference>
<evidence type="ECO:0000256" key="6">
    <source>
        <dbReference type="ARBA" id="ARBA00023187"/>
    </source>
</evidence>
<dbReference type="InterPro" id="IPR019532">
    <property type="entry name" value="Nucl_RNA-splicing_assoc_SR-25"/>
</dbReference>
<keyword evidence="6" id="KW-0508">mRNA splicing</keyword>
<evidence type="ECO:0000256" key="8">
    <source>
        <dbReference type="SAM" id="MobiDB-lite"/>
    </source>
</evidence>
<dbReference type="GO" id="GO:0005730">
    <property type="term" value="C:nucleolus"/>
    <property type="evidence" value="ECO:0007669"/>
    <property type="project" value="UniProtKB-SubCell"/>
</dbReference>
<dbReference type="AlphaFoldDB" id="A0A6M2DGT4"/>
<keyword evidence="7" id="KW-0539">Nucleus</keyword>
<proteinExistence type="inferred from homology"/>
<feature type="compositionally biased region" description="Low complexity" evidence="8">
    <location>
        <begin position="47"/>
        <end position="58"/>
    </location>
</feature>
<feature type="region of interest" description="Disordered" evidence="8">
    <location>
        <begin position="1"/>
        <end position="92"/>
    </location>
</feature>
<keyword evidence="5" id="KW-0507">mRNA processing</keyword>
<evidence type="ECO:0000313" key="9">
    <source>
        <dbReference type="EMBL" id="NOV45469.1"/>
    </source>
</evidence>
<organism evidence="9">
    <name type="scientific">Xenopsylla cheopis</name>
    <name type="common">Oriental rat flea</name>
    <name type="synonym">Pulex cheopis</name>
    <dbReference type="NCBI Taxonomy" id="163159"/>
    <lineage>
        <taxon>Eukaryota</taxon>
        <taxon>Metazoa</taxon>
        <taxon>Ecdysozoa</taxon>
        <taxon>Arthropoda</taxon>
        <taxon>Hexapoda</taxon>
        <taxon>Insecta</taxon>
        <taxon>Pterygota</taxon>
        <taxon>Neoptera</taxon>
        <taxon>Endopterygota</taxon>
        <taxon>Siphonaptera</taxon>
        <taxon>Pulicidae</taxon>
        <taxon>Xenopsyllinae</taxon>
        <taxon>Xenopsylla</taxon>
    </lineage>
</organism>
<reference evidence="9" key="1">
    <citation type="submission" date="2020-03" db="EMBL/GenBank/DDBJ databases">
        <title>Transcriptomic Profiling of the Digestive Tract of the Rat Flea, Xenopsylla cheopis, Following Blood Feeding and Infection with Yersinia pestis.</title>
        <authorList>
            <person name="Bland D.M."/>
            <person name="Martens C.A."/>
            <person name="Virtaneva K."/>
            <person name="Kanakabandi K."/>
            <person name="Long D."/>
            <person name="Rosenke R."/>
            <person name="Saturday G.A."/>
            <person name="Hoyt F.H."/>
            <person name="Bruno D.P."/>
            <person name="Ribeiro J.M.C."/>
            <person name="Hinnebusch J."/>
        </authorList>
    </citation>
    <scope>NUCLEOTIDE SEQUENCE</scope>
</reference>
<accession>A0A6M2DGT4</accession>
<dbReference type="GO" id="GO:0008380">
    <property type="term" value="P:RNA splicing"/>
    <property type="evidence" value="ECO:0007669"/>
    <property type="project" value="UniProtKB-KW"/>
</dbReference>
<comment type="subcellular location">
    <subcellularLocation>
        <location evidence="1">Nucleus speckle</location>
    </subcellularLocation>
    <subcellularLocation>
        <location evidence="2">Nucleus</location>
        <location evidence="2">Nucleolus</location>
    </subcellularLocation>
</comment>
<evidence type="ECO:0000256" key="1">
    <source>
        <dbReference type="ARBA" id="ARBA00004324"/>
    </source>
</evidence>
<dbReference type="GO" id="GO:0016607">
    <property type="term" value="C:nuclear speck"/>
    <property type="evidence" value="ECO:0007669"/>
    <property type="project" value="UniProtKB-SubCell"/>
</dbReference>